<dbReference type="Pfam" id="PF00646">
    <property type="entry name" value="F-box"/>
    <property type="match status" value="1"/>
</dbReference>
<dbReference type="InterPro" id="IPR053781">
    <property type="entry name" value="F-box_AtFBL13-like"/>
</dbReference>
<dbReference type="Gene3D" id="1.20.1280.50">
    <property type="match status" value="1"/>
</dbReference>
<reference evidence="2 3" key="1">
    <citation type="submission" date="2018-10" db="EMBL/GenBank/DDBJ databases">
        <title>A high-quality apple genome assembly.</title>
        <authorList>
            <person name="Hu J."/>
        </authorList>
    </citation>
    <scope>NUCLEOTIDE SEQUENCE [LARGE SCALE GENOMIC DNA]</scope>
    <source>
        <strain evidence="3">cv. HFTH1</strain>
        <tissue evidence="2">Young leaf</tissue>
    </source>
</reference>
<feature type="domain" description="F-box" evidence="1">
    <location>
        <begin position="52"/>
        <end position="88"/>
    </location>
</feature>
<accession>A0A498K961</accession>
<evidence type="ECO:0000259" key="1">
    <source>
        <dbReference type="PROSITE" id="PS50181"/>
    </source>
</evidence>
<protein>
    <recommendedName>
        <fullName evidence="1">F-box domain-containing protein</fullName>
    </recommendedName>
</protein>
<keyword evidence="3" id="KW-1185">Reference proteome</keyword>
<dbReference type="CDD" id="cd22160">
    <property type="entry name" value="F-box_AtFBL13-like"/>
    <property type="match status" value="1"/>
</dbReference>
<dbReference type="PANTHER" id="PTHR32212:SF234">
    <property type="entry name" value="F-BOX_LRR-REPEAT PROTEIN 13-LIKE"/>
    <property type="match status" value="1"/>
</dbReference>
<dbReference type="PROSITE" id="PS50181">
    <property type="entry name" value="FBOX"/>
    <property type="match status" value="1"/>
</dbReference>
<gene>
    <name evidence="2" type="ORF">DVH24_002932</name>
</gene>
<dbReference type="AlphaFoldDB" id="A0A498K961"/>
<evidence type="ECO:0000313" key="2">
    <source>
        <dbReference type="EMBL" id="RXI02854.1"/>
    </source>
</evidence>
<name>A0A498K961_MALDO</name>
<dbReference type="InterPro" id="IPR036047">
    <property type="entry name" value="F-box-like_dom_sf"/>
</dbReference>
<dbReference type="InterPro" id="IPR001810">
    <property type="entry name" value="F-box_dom"/>
</dbReference>
<organism evidence="2 3">
    <name type="scientific">Malus domestica</name>
    <name type="common">Apple</name>
    <name type="synonym">Pyrus malus</name>
    <dbReference type="NCBI Taxonomy" id="3750"/>
    <lineage>
        <taxon>Eukaryota</taxon>
        <taxon>Viridiplantae</taxon>
        <taxon>Streptophyta</taxon>
        <taxon>Embryophyta</taxon>
        <taxon>Tracheophyta</taxon>
        <taxon>Spermatophyta</taxon>
        <taxon>Magnoliopsida</taxon>
        <taxon>eudicotyledons</taxon>
        <taxon>Gunneridae</taxon>
        <taxon>Pentapetalae</taxon>
        <taxon>rosids</taxon>
        <taxon>fabids</taxon>
        <taxon>Rosales</taxon>
        <taxon>Rosaceae</taxon>
        <taxon>Amygdaloideae</taxon>
        <taxon>Maleae</taxon>
        <taxon>Malus</taxon>
    </lineage>
</organism>
<comment type="caution">
    <text evidence="2">The sequence shown here is derived from an EMBL/GenBank/DDBJ whole genome shotgun (WGS) entry which is preliminary data.</text>
</comment>
<dbReference type="EMBL" id="RDQH01000329">
    <property type="protein sequence ID" value="RXI02854.1"/>
    <property type="molecule type" value="Genomic_DNA"/>
</dbReference>
<dbReference type="SUPFAM" id="SSF81383">
    <property type="entry name" value="F-box domain"/>
    <property type="match status" value="1"/>
</dbReference>
<dbReference type="PANTHER" id="PTHR32212">
    <property type="entry name" value="CYCLIN-LIKE F-BOX"/>
    <property type="match status" value="1"/>
</dbReference>
<sequence>MNTTIPKKRIQNESTYEVSWFEEPPDIIMDILLEDISRYIPMGSTSKCQERVDRISELPNSLLCHILSFFPILDAVQTTILSRRWENLWTPLPKLEFDDDCFPYSWIESNMIVFLIHGLNPITFKNSVLNFIGVDKALVNQHRII</sequence>
<evidence type="ECO:0000313" key="3">
    <source>
        <dbReference type="Proteomes" id="UP000290289"/>
    </source>
</evidence>
<dbReference type="Proteomes" id="UP000290289">
    <property type="component" value="Chromosome 3"/>
</dbReference>
<proteinExistence type="predicted"/>